<feature type="domain" description="DUF7918" evidence="2">
    <location>
        <begin position="9"/>
        <end position="159"/>
    </location>
</feature>
<dbReference type="STRING" id="329884.A0A4U0WYP6"/>
<dbReference type="AlphaFoldDB" id="A0A4U0WYP6"/>
<protein>
    <recommendedName>
        <fullName evidence="2">DUF7918 domain-containing protein</fullName>
    </recommendedName>
</protein>
<dbReference type="Proteomes" id="UP000309340">
    <property type="component" value="Unassembled WGS sequence"/>
</dbReference>
<dbReference type="EMBL" id="NAJQ01000503">
    <property type="protein sequence ID" value="TKA68521.1"/>
    <property type="molecule type" value="Genomic_DNA"/>
</dbReference>
<proteinExistence type="predicted"/>
<reference evidence="3 4" key="1">
    <citation type="submission" date="2017-03" db="EMBL/GenBank/DDBJ databases">
        <title>Genomes of endolithic fungi from Antarctica.</title>
        <authorList>
            <person name="Coleine C."/>
            <person name="Masonjones S."/>
            <person name="Stajich J.E."/>
        </authorList>
    </citation>
    <scope>NUCLEOTIDE SEQUENCE [LARGE SCALE GENOMIC DNA]</scope>
    <source>
        <strain evidence="3 4">CCFEE 5184</strain>
    </source>
</reference>
<feature type="compositionally biased region" description="Basic and acidic residues" evidence="1">
    <location>
        <begin position="174"/>
        <end position="184"/>
    </location>
</feature>
<dbReference type="PANTHER" id="PTHR36223">
    <property type="entry name" value="BETA-LACTAMASE-TYPE TRANSPEPTIDASE FOLD DOMAIN CONTAINING PROTEIN"/>
    <property type="match status" value="1"/>
</dbReference>
<name>A0A4U0WYP6_9PEZI</name>
<accession>A0A4U0WYP6</accession>
<feature type="domain" description="DUF7918" evidence="2">
    <location>
        <begin position="198"/>
        <end position="262"/>
    </location>
</feature>
<evidence type="ECO:0000259" key="2">
    <source>
        <dbReference type="Pfam" id="PF25534"/>
    </source>
</evidence>
<dbReference type="PANTHER" id="PTHR36223:SF1">
    <property type="entry name" value="TRANSCRIPTION ELONGATION FACTOR EAF N-TERMINAL DOMAIN-CONTAINING PROTEIN"/>
    <property type="match status" value="1"/>
</dbReference>
<evidence type="ECO:0000313" key="4">
    <source>
        <dbReference type="Proteomes" id="UP000309340"/>
    </source>
</evidence>
<feature type="region of interest" description="Disordered" evidence="1">
    <location>
        <begin position="152"/>
        <end position="201"/>
    </location>
</feature>
<evidence type="ECO:0000313" key="3">
    <source>
        <dbReference type="EMBL" id="TKA68521.1"/>
    </source>
</evidence>
<gene>
    <name evidence="3" type="ORF">B0A55_08169</name>
</gene>
<dbReference type="Pfam" id="PF25534">
    <property type="entry name" value="DUF7918"/>
    <property type="match status" value="2"/>
</dbReference>
<evidence type="ECO:0000256" key="1">
    <source>
        <dbReference type="SAM" id="MobiDB-lite"/>
    </source>
</evidence>
<organism evidence="3 4">
    <name type="scientific">Friedmanniomyces simplex</name>
    <dbReference type="NCBI Taxonomy" id="329884"/>
    <lineage>
        <taxon>Eukaryota</taxon>
        <taxon>Fungi</taxon>
        <taxon>Dikarya</taxon>
        <taxon>Ascomycota</taxon>
        <taxon>Pezizomycotina</taxon>
        <taxon>Dothideomycetes</taxon>
        <taxon>Dothideomycetidae</taxon>
        <taxon>Mycosphaerellales</taxon>
        <taxon>Teratosphaeriaceae</taxon>
        <taxon>Friedmanniomyces</taxon>
    </lineage>
</organism>
<comment type="caution">
    <text evidence="3">The sequence shown here is derived from an EMBL/GenBank/DDBJ whole genome shotgun (WGS) entry which is preliminary data.</text>
</comment>
<dbReference type="OrthoDB" id="3364132at2759"/>
<dbReference type="InterPro" id="IPR057678">
    <property type="entry name" value="DUF7918"/>
</dbReference>
<sequence length="348" mass="38611">MAIHPCLPGMVVNVNVNHQNLPEYDDDETVEAYPTACVKYIEAISGARFHLAFRFDAEIFPHVDSNVSVEVTLDCGAGCETCCEPRHIRQPSYKLIEWAVRGTRNGLVKQAMVFSELTISEDLVPDKSLIGKLAALGTIRVEVYKADLEPRVPSRRPAAHSVPGQGKKRSGRWGRKDRGRDTADHQASMVDGEPTPLIPDGRVSEKVLKGTALTHQATVGPAIPYLNYNTTQSVHTGRPLAIFLFKYRSRAALQALHLIPRTPSPLPLEDRPVEELTIDDMRELIRRQRVKGSAAAETKVKTEVKREREALVDESDGSDIELVAHHNERSRTIGRRGSGEAVVDLCYD</sequence>
<keyword evidence="4" id="KW-1185">Reference proteome</keyword>